<dbReference type="Gene3D" id="1.10.3480.10">
    <property type="entry name" value="TorD-like"/>
    <property type="match status" value="1"/>
</dbReference>
<evidence type="ECO:0000313" key="2">
    <source>
        <dbReference type="EMBL" id="GGF87121.1"/>
    </source>
</evidence>
<dbReference type="PANTHER" id="PTHR34227:SF1">
    <property type="entry name" value="DIMETHYL SULFOXIDE REDUCTASE CHAPERONE-RELATED"/>
    <property type="match status" value="1"/>
</dbReference>
<dbReference type="InterPro" id="IPR020945">
    <property type="entry name" value="DMSO/NO3_reduct_chaperone"/>
</dbReference>
<keyword evidence="3" id="KW-1185">Reference proteome</keyword>
<dbReference type="RefSeq" id="WP_189027145.1">
    <property type="nucleotide sequence ID" value="NZ_BMKR01000014.1"/>
</dbReference>
<sequence>MTLQTVSSLVVPETFSRWLDSRGLIYQLLIDFFGRKPSLSLVAQWSRNRQMSIAAEMTEGGRELKRYLCSQEPGELPKVCEKENLEYKRLMNEGAVGSFVPREAAQLGRSEEFCNVLSDVYASAGIVFKKCSGEADDHIAIELEFMAVLHERMLFNSFSVRSAMELLEIQETFLEEHLLRWTPQFCDRLNAATDSKLYLGLSHMLEEFLPQDLQMLRAWKSSLENSAAAMA</sequence>
<dbReference type="InterPro" id="IPR036411">
    <property type="entry name" value="TorD-like_sf"/>
</dbReference>
<dbReference type="Pfam" id="PF02613">
    <property type="entry name" value="Nitrate_red_del"/>
    <property type="match status" value="1"/>
</dbReference>
<dbReference type="PANTHER" id="PTHR34227">
    <property type="entry name" value="CHAPERONE PROTEIN YCDY"/>
    <property type="match status" value="1"/>
</dbReference>
<accession>A0A917CHL3</accession>
<protein>
    <submittedName>
        <fullName evidence="2">Dehydrogenase</fullName>
    </submittedName>
</protein>
<reference evidence="2" key="1">
    <citation type="journal article" date="2014" name="Int. J. Syst. Evol. Microbiol.">
        <title>Complete genome sequence of Corynebacterium casei LMG S-19264T (=DSM 44701T), isolated from a smear-ripened cheese.</title>
        <authorList>
            <consortium name="US DOE Joint Genome Institute (JGI-PGF)"/>
            <person name="Walter F."/>
            <person name="Albersmeier A."/>
            <person name="Kalinowski J."/>
            <person name="Ruckert C."/>
        </authorList>
    </citation>
    <scope>NUCLEOTIDE SEQUENCE</scope>
    <source>
        <strain evidence="2">CGMCC 1.16134</strain>
    </source>
</reference>
<dbReference type="Proteomes" id="UP000637643">
    <property type="component" value="Unassembled WGS sequence"/>
</dbReference>
<dbReference type="InterPro" id="IPR050289">
    <property type="entry name" value="TorD/DmsD_chaperones"/>
</dbReference>
<reference evidence="2" key="2">
    <citation type="submission" date="2020-09" db="EMBL/GenBank/DDBJ databases">
        <authorList>
            <person name="Sun Q."/>
            <person name="Zhou Y."/>
        </authorList>
    </citation>
    <scope>NUCLEOTIDE SEQUENCE</scope>
    <source>
        <strain evidence="2">CGMCC 1.16134</strain>
    </source>
</reference>
<dbReference type="AlphaFoldDB" id="A0A917CHL3"/>
<evidence type="ECO:0000313" key="3">
    <source>
        <dbReference type="Proteomes" id="UP000637643"/>
    </source>
</evidence>
<organism evidence="2 3">
    <name type="scientific">Paenibacillus albidus</name>
    <dbReference type="NCBI Taxonomy" id="2041023"/>
    <lineage>
        <taxon>Bacteria</taxon>
        <taxon>Bacillati</taxon>
        <taxon>Bacillota</taxon>
        <taxon>Bacilli</taxon>
        <taxon>Bacillales</taxon>
        <taxon>Paenibacillaceae</taxon>
        <taxon>Paenibacillus</taxon>
    </lineage>
</organism>
<proteinExistence type="predicted"/>
<keyword evidence="1" id="KW-0143">Chaperone</keyword>
<dbReference type="SUPFAM" id="SSF89155">
    <property type="entry name" value="TorD-like"/>
    <property type="match status" value="1"/>
</dbReference>
<name>A0A917CHL3_9BACL</name>
<gene>
    <name evidence="2" type="ORF">GCM10010912_35460</name>
</gene>
<comment type="caution">
    <text evidence="2">The sequence shown here is derived from an EMBL/GenBank/DDBJ whole genome shotgun (WGS) entry which is preliminary data.</text>
</comment>
<evidence type="ECO:0000256" key="1">
    <source>
        <dbReference type="ARBA" id="ARBA00023186"/>
    </source>
</evidence>
<dbReference type="EMBL" id="BMKR01000014">
    <property type="protein sequence ID" value="GGF87121.1"/>
    <property type="molecule type" value="Genomic_DNA"/>
</dbReference>